<accession>A0ABW3MKH5</accession>
<dbReference type="EMBL" id="JBHTIS010002597">
    <property type="protein sequence ID" value="MFD1050084.1"/>
    <property type="molecule type" value="Genomic_DNA"/>
</dbReference>
<name>A0ABW3MKH5_9PSEU</name>
<evidence type="ECO:0000313" key="4">
    <source>
        <dbReference type="Proteomes" id="UP001597045"/>
    </source>
</evidence>
<feature type="region of interest" description="Disordered" evidence="1">
    <location>
        <begin position="1"/>
        <end position="25"/>
    </location>
</feature>
<feature type="transmembrane region" description="Helical" evidence="2">
    <location>
        <begin position="38"/>
        <end position="56"/>
    </location>
</feature>
<reference evidence="4" key="1">
    <citation type="journal article" date="2019" name="Int. J. Syst. Evol. Microbiol.">
        <title>The Global Catalogue of Microorganisms (GCM) 10K type strain sequencing project: providing services to taxonomists for standard genome sequencing and annotation.</title>
        <authorList>
            <consortium name="The Broad Institute Genomics Platform"/>
            <consortium name="The Broad Institute Genome Sequencing Center for Infectious Disease"/>
            <person name="Wu L."/>
            <person name="Ma J."/>
        </authorList>
    </citation>
    <scope>NUCLEOTIDE SEQUENCE [LARGE SCALE GENOMIC DNA]</scope>
    <source>
        <strain evidence="4">JCM 31486</strain>
    </source>
</reference>
<keyword evidence="2" id="KW-0472">Membrane</keyword>
<dbReference type="Gene3D" id="2.40.260.10">
    <property type="entry name" value="Sortase"/>
    <property type="match status" value="1"/>
</dbReference>
<dbReference type="InterPro" id="IPR023365">
    <property type="entry name" value="Sortase_dom-sf"/>
</dbReference>
<keyword evidence="4" id="KW-1185">Reference proteome</keyword>
<keyword evidence="2" id="KW-0812">Transmembrane</keyword>
<protein>
    <submittedName>
        <fullName evidence="3">Uncharacterized protein</fullName>
    </submittedName>
</protein>
<feature type="compositionally biased region" description="Basic and acidic residues" evidence="1">
    <location>
        <begin position="1"/>
        <end position="10"/>
    </location>
</feature>
<comment type="caution">
    <text evidence="3">The sequence shown here is derived from an EMBL/GenBank/DDBJ whole genome shotgun (WGS) entry which is preliminary data.</text>
</comment>
<keyword evidence="2" id="KW-1133">Transmembrane helix</keyword>
<sequence length="149" mass="16530">MGSHEGDHNSGRMYGDLSDRPPERPDRARTIVKNLGELLITAGLVVLLFVVYEVYITDLLSDGKQREATAALDDQWHNKDTVDGGERTNKYDLADGKGFAKLYLPSLGPDVHFTVLEGTSDKTLELGPGHYKGTAPLTRSAHFFQCPRW</sequence>
<evidence type="ECO:0000256" key="2">
    <source>
        <dbReference type="SAM" id="Phobius"/>
    </source>
</evidence>
<organism evidence="3 4">
    <name type="scientific">Kibdelosporangium lantanae</name>
    <dbReference type="NCBI Taxonomy" id="1497396"/>
    <lineage>
        <taxon>Bacteria</taxon>
        <taxon>Bacillati</taxon>
        <taxon>Actinomycetota</taxon>
        <taxon>Actinomycetes</taxon>
        <taxon>Pseudonocardiales</taxon>
        <taxon>Pseudonocardiaceae</taxon>
        <taxon>Kibdelosporangium</taxon>
    </lineage>
</organism>
<evidence type="ECO:0000256" key="1">
    <source>
        <dbReference type="SAM" id="MobiDB-lite"/>
    </source>
</evidence>
<evidence type="ECO:0000313" key="3">
    <source>
        <dbReference type="EMBL" id="MFD1050084.1"/>
    </source>
</evidence>
<dbReference type="Proteomes" id="UP001597045">
    <property type="component" value="Unassembled WGS sequence"/>
</dbReference>
<gene>
    <name evidence="3" type="ORF">ACFQ1S_33450</name>
</gene>
<proteinExistence type="predicted"/>